<keyword evidence="1" id="KW-0472">Membrane</keyword>
<accession>A0A132NWG2</accession>
<evidence type="ECO:0000256" key="1">
    <source>
        <dbReference type="SAM" id="Phobius"/>
    </source>
</evidence>
<feature type="transmembrane region" description="Helical" evidence="1">
    <location>
        <begin position="45"/>
        <end position="71"/>
    </location>
</feature>
<protein>
    <submittedName>
        <fullName evidence="2">Uncharacterized protein</fullName>
    </submittedName>
</protein>
<keyword evidence="1" id="KW-1133">Transmembrane helix</keyword>
<dbReference type="AlphaFoldDB" id="A0A132NWG2"/>
<dbReference type="Proteomes" id="UP000070089">
    <property type="component" value="Unassembled WGS sequence"/>
</dbReference>
<dbReference type="OrthoDB" id="10256046at2759"/>
<feature type="transmembrane region" description="Helical" evidence="1">
    <location>
        <begin position="163"/>
        <end position="194"/>
    </location>
</feature>
<feature type="transmembrane region" description="Helical" evidence="1">
    <location>
        <begin position="132"/>
        <end position="151"/>
    </location>
</feature>
<dbReference type="VEuPathDB" id="GiardiaDB:QR46_1586"/>
<dbReference type="EMBL" id="JXTI01000033">
    <property type="protein sequence ID" value="KWX14407.1"/>
    <property type="molecule type" value="Genomic_DNA"/>
</dbReference>
<feature type="transmembrane region" description="Helical" evidence="1">
    <location>
        <begin position="77"/>
        <end position="96"/>
    </location>
</feature>
<sequence>MIFKTMSKHQRLVPILASMGLVSSATIICLLAFRHDRVIEFLGPTYFVNMIGLLPILSILYFIGMFCYGASNAVHRNFTSTAACTIFLISVVMQIIELSLLQSLASSVLYLLATTLGIAASLVSALHQSPSILFTFIVKAVPLTNAAYAALQFSLLKKNDIVLLIANACLASTAFFVVSFLPLAALAVGNLLIYVDYSGQALGSTAMSAATIEASLTAVLVAMEVIKYSNIRKEIMTDIKQKQQRGVPNSYATMD</sequence>
<evidence type="ECO:0000313" key="2">
    <source>
        <dbReference type="EMBL" id="KWX14407.1"/>
    </source>
</evidence>
<gene>
    <name evidence="2" type="ORF">QR46_1586</name>
</gene>
<feature type="transmembrane region" description="Helical" evidence="1">
    <location>
        <begin position="108"/>
        <end position="126"/>
    </location>
</feature>
<feature type="transmembrane region" description="Helical" evidence="1">
    <location>
        <begin position="12"/>
        <end position="33"/>
    </location>
</feature>
<name>A0A132NWG2_GIAIN</name>
<reference evidence="2 3" key="1">
    <citation type="journal article" date="2015" name="Mol. Biochem. Parasitol.">
        <title>Identification of polymorphic genes for use in assemblage B genotyping assays through comparative genomics of multiple assemblage B Giardia duodenalis isolates.</title>
        <authorList>
            <person name="Wielinga C."/>
            <person name="Thompson R.C."/>
            <person name="Monis P."/>
            <person name="Ryan U."/>
        </authorList>
    </citation>
    <scope>NUCLEOTIDE SEQUENCE [LARGE SCALE GENOMIC DNA]</scope>
    <source>
        <strain evidence="2 3">BAH15c1</strain>
    </source>
</reference>
<organism evidence="2 3">
    <name type="scientific">Giardia duodenalis assemblage B</name>
    <dbReference type="NCBI Taxonomy" id="1394984"/>
    <lineage>
        <taxon>Eukaryota</taxon>
        <taxon>Metamonada</taxon>
        <taxon>Diplomonadida</taxon>
        <taxon>Hexamitidae</taxon>
        <taxon>Giardiinae</taxon>
        <taxon>Giardia</taxon>
    </lineage>
</organism>
<feature type="transmembrane region" description="Helical" evidence="1">
    <location>
        <begin position="206"/>
        <end position="226"/>
    </location>
</feature>
<proteinExistence type="predicted"/>
<comment type="caution">
    <text evidence="2">The sequence shown here is derived from an EMBL/GenBank/DDBJ whole genome shotgun (WGS) entry which is preliminary data.</text>
</comment>
<evidence type="ECO:0000313" key="3">
    <source>
        <dbReference type="Proteomes" id="UP000070089"/>
    </source>
</evidence>
<keyword evidence="1" id="KW-0812">Transmembrane</keyword>